<dbReference type="Pfam" id="PF13401">
    <property type="entry name" value="AAA_22"/>
    <property type="match status" value="1"/>
</dbReference>
<proteinExistence type="predicted"/>
<accession>A0ABV2LDE6</accession>
<keyword evidence="3" id="KW-1185">Reference proteome</keyword>
<organism evidence="2 3">
    <name type="scientific">Methylobacterium goesingense</name>
    <dbReference type="NCBI Taxonomy" id="243690"/>
    <lineage>
        <taxon>Bacteria</taxon>
        <taxon>Pseudomonadati</taxon>
        <taxon>Pseudomonadota</taxon>
        <taxon>Alphaproteobacteria</taxon>
        <taxon>Hyphomicrobiales</taxon>
        <taxon>Methylobacteriaceae</taxon>
        <taxon>Methylobacterium</taxon>
    </lineage>
</organism>
<comment type="caution">
    <text evidence="2">The sequence shown here is derived from an EMBL/GenBank/DDBJ whole genome shotgun (WGS) entry which is preliminary data.</text>
</comment>
<dbReference type="InterPro" id="IPR049945">
    <property type="entry name" value="AAA_22"/>
</dbReference>
<evidence type="ECO:0000313" key="3">
    <source>
        <dbReference type="Proteomes" id="UP001549145"/>
    </source>
</evidence>
<dbReference type="InterPro" id="IPR027417">
    <property type="entry name" value="P-loop_NTPase"/>
</dbReference>
<dbReference type="EMBL" id="JBEPMM010000018">
    <property type="protein sequence ID" value="MET3694755.1"/>
    <property type="molecule type" value="Genomic_DNA"/>
</dbReference>
<sequence>MSNQEFTHDPAAAIRDTMPPEVRRRSRLMEHVRHAYVRTDRDALIEEHFDCLMEDLVERREPDHPETSEERAERLEGNIMVVIGESGAGKTTAMRRLFKNSPYAPGYGIANAHCPVLTVRVPSPCGVGELGRAVLWATRYQLARSHLPGPAVWGIVRRRLQALGVLVLHLDEGQDAPLAINVDEQIKLRNLWKALLVDEVHPVGLIITGLPGIEDFLHPDRQLVRRGYWQTFERLTVPADNELVGATVVALADIAGLNVGGDVQQTIVPRLVHAGCYLLGITIEEIHNAIRFALRKNAIGSAPREGKPTLGLTHFADAYAFRTGSFAPWNPYLAPDYAAIDVTRVLARMEPLEPEAASTRKPRKRKLGGIA</sequence>
<dbReference type="Proteomes" id="UP001549145">
    <property type="component" value="Unassembled WGS sequence"/>
</dbReference>
<name>A0ABV2LDE6_9HYPH</name>
<feature type="domain" description="ORC1/DEAH AAA+ ATPase" evidence="1">
    <location>
        <begin position="77"/>
        <end position="216"/>
    </location>
</feature>
<reference evidence="2 3" key="1">
    <citation type="submission" date="2024-06" db="EMBL/GenBank/DDBJ databases">
        <title>Genomic Encyclopedia of Type Strains, Phase IV (KMG-IV): sequencing the most valuable type-strain genomes for metagenomic binning, comparative biology and taxonomic classification.</title>
        <authorList>
            <person name="Goeker M."/>
        </authorList>
    </citation>
    <scope>NUCLEOTIDE SEQUENCE [LARGE SCALE GENOMIC DNA]</scope>
    <source>
        <strain evidence="2 3">DSM 21331</strain>
    </source>
</reference>
<gene>
    <name evidence="2" type="ORF">ABID43_004318</name>
</gene>
<protein>
    <recommendedName>
        <fullName evidence="1">ORC1/DEAH AAA+ ATPase domain-containing protein</fullName>
    </recommendedName>
</protein>
<evidence type="ECO:0000259" key="1">
    <source>
        <dbReference type="Pfam" id="PF13401"/>
    </source>
</evidence>
<dbReference type="RefSeq" id="WP_238282994.1">
    <property type="nucleotide sequence ID" value="NZ_BPQL01000225.1"/>
</dbReference>
<evidence type="ECO:0000313" key="2">
    <source>
        <dbReference type="EMBL" id="MET3694755.1"/>
    </source>
</evidence>
<dbReference type="SUPFAM" id="SSF52540">
    <property type="entry name" value="P-loop containing nucleoside triphosphate hydrolases"/>
    <property type="match status" value="1"/>
</dbReference>